<evidence type="ECO:0000313" key="2">
    <source>
        <dbReference type="EMBL" id="JAG43249.1"/>
    </source>
</evidence>
<proteinExistence type="predicted"/>
<dbReference type="AlphaFoldDB" id="A0A0A9ZHG7"/>
<reference evidence="1" key="2">
    <citation type="submission" date="2014-07" db="EMBL/GenBank/DDBJ databases">
        <authorList>
            <person name="Hull J."/>
        </authorList>
    </citation>
    <scope>NUCLEOTIDE SEQUENCE</scope>
</reference>
<name>A0A0A9ZHG7_LYGHE</name>
<evidence type="ECO:0000313" key="1">
    <source>
        <dbReference type="EMBL" id="JAG43248.1"/>
    </source>
</evidence>
<feature type="non-terminal residue" evidence="1">
    <location>
        <position position="1"/>
    </location>
</feature>
<organism evidence="1">
    <name type="scientific">Lygus hesperus</name>
    <name type="common">Western plant bug</name>
    <dbReference type="NCBI Taxonomy" id="30085"/>
    <lineage>
        <taxon>Eukaryota</taxon>
        <taxon>Metazoa</taxon>
        <taxon>Ecdysozoa</taxon>
        <taxon>Arthropoda</taxon>
        <taxon>Hexapoda</taxon>
        <taxon>Insecta</taxon>
        <taxon>Pterygota</taxon>
        <taxon>Neoptera</taxon>
        <taxon>Paraneoptera</taxon>
        <taxon>Hemiptera</taxon>
        <taxon>Heteroptera</taxon>
        <taxon>Panheteroptera</taxon>
        <taxon>Cimicomorpha</taxon>
        <taxon>Miridae</taxon>
        <taxon>Mirini</taxon>
        <taxon>Lygus</taxon>
    </lineage>
</organism>
<dbReference type="EMBL" id="GBHO01000356">
    <property type="protein sequence ID" value="JAG43248.1"/>
    <property type="molecule type" value="Transcribed_RNA"/>
</dbReference>
<reference evidence="1" key="1">
    <citation type="journal article" date="2014" name="PLoS ONE">
        <title>Transcriptome-Based Identification of ABC Transporters in the Western Tarnished Plant Bug Lygus hesperus.</title>
        <authorList>
            <person name="Hull J.J."/>
            <person name="Chaney K."/>
            <person name="Geib S.M."/>
            <person name="Fabrick J.A."/>
            <person name="Brent C.S."/>
            <person name="Walsh D."/>
            <person name="Lavine L.C."/>
        </authorList>
    </citation>
    <scope>NUCLEOTIDE SEQUENCE</scope>
</reference>
<sequence length="292" mass="33294">GDLVPEFDDSLSTSSNSSYNYYDLYLRLIQVQELISTTLVNHQVFKALECAVFDLNTAYLQLSNRTHVPPKMHFLIHYPSAMLRNGPCISLSSMTFERKHRDLKRALTSISCSINTPRSAATKIMLLVNSLLTTNRLPPSTFTPGSLKPVDHFIVEPMKQAMGFPEWALFKQTKTIESAVSISYSIGSIINSEFLDDPHDGYHPRFVKILNIFYCSALDKAIVLAQPFRTLEWSKHFHAYRVLPIYDVEAAVWVDLSTLDFPFPNTFCSAHNSRNYIFMRNSTSHFTCISDF</sequence>
<gene>
    <name evidence="1" type="primary">P2RY10_0</name>
    <name evidence="2" type="synonym">P2RY10_1</name>
    <name evidence="1" type="ORF">CM83_8915</name>
    <name evidence="2" type="ORF">CM83_8916</name>
</gene>
<dbReference type="EMBL" id="GBHO01000355">
    <property type="protein sequence ID" value="JAG43249.1"/>
    <property type="molecule type" value="Transcribed_RNA"/>
</dbReference>
<accession>A0A0A9ZHG7</accession>
<protein>
    <submittedName>
        <fullName evidence="1">Putative P2Y purinoceptor 10</fullName>
    </submittedName>
</protein>